<evidence type="ECO:0008006" key="4">
    <source>
        <dbReference type="Google" id="ProtNLM"/>
    </source>
</evidence>
<gene>
    <name evidence="2" type="ORF">A2209_04625</name>
</gene>
<proteinExistence type="predicted"/>
<comment type="caution">
    <text evidence="2">The sequence shown here is derived from an EMBL/GenBank/DDBJ whole genome shotgun (WGS) entry which is preliminary data.</text>
</comment>
<feature type="transmembrane region" description="Helical" evidence="1">
    <location>
        <begin position="78"/>
        <end position="96"/>
    </location>
</feature>
<dbReference type="EMBL" id="MGBG01000013">
    <property type="protein sequence ID" value="OGK64948.1"/>
    <property type="molecule type" value="Genomic_DNA"/>
</dbReference>
<feature type="transmembrane region" description="Helical" evidence="1">
    <location>
        <begin position="50"/>
        <end position="72"/>
    </location>
</feature>
<evidence type="ECO:0000313" key="3">
    <source>
        <dbReference type="Proteomes" id="UP000178450"/>
    </source>
</evidence>
<sequence>MLIFLILAVFSLFSLSFIFAPLFLLAYLLICRSGWLVLALVIAGLAIDLFWVWPLGFSTLGLGLFVLIIYLYSQKFSYYNQLFLFVLLALSSLLVLRIFRQPLSVFEAFIFSFLFFWLNVQLHQVRVQSLKNI</sequence>
<keyword evidence="1" id="KW-0812">Transmembrane</keyword>
<evidence type="ECO:0000256" key="1">
    <source>
        <dbReference type="SAM" id="Phobius"/>
    </source>
</evidence>
<keyword evidence="1" id="KW-1133">Transmembrane helix</keyword>
<name>A0A1F7KAS2_9BACT</name>
<accession>A0A1F7KAS2</accession>
<dbReference type="Proteomes" id="UP000178450">
    <property type="component" value="Unassembled WGS sequence"/>
</dbReference>
<organism evidence="2 3">
    <name type="scientific">Candidatus Roizmanbacteria bacterium RIFOXYA1_FULL_41_12</name>
    <dbReference type="NCBI Taxonomy" id="1802082"/>
    <lineage>
        <taxon>Bacteria</taxon>
        <taxon>Candidatus Roizmaniibacteriota</taxon>
    </lineage>
</organism>
<protein>
    <recommendedName>
        <fullName evidence="4">Rod shape-determining protein MreD</fullName>
    </recommendedName>
</protein>
<evidence type="ECO:0000313" key="2">
    <source>
        <dbReference type="EMBL" id="OGK64948.1"/>
    </source>
</evidence>
<dbReference type="AlphaFoldDB" id="A0A1F7KAS2"/>
<reference evidence="2 3" key="1">
    <citation type="journal article" date="2016" name="Nat. Commun.">
        <title>Thousands of microbial genomes shed light on interconnected biogeochemical processes in an aquifer system.</title>
        <authorList>
            <person name="Anantharaman K."/>
            <person name="Brown C.T."/>
            <person name="Hug L.A."/>
            <person name="Sharon I."/>
            <person name="Castelle C.J."/>
            <person name="Probst A.J."/>
            <person name="Thomas B.C."/>
            <person name="Singh A."/>
            <person name="Wilkins M.J."/>
            <person name="Karaoz U."/>
            <person name="Brodie E.L."/>
            <person name="Williams K.H."/>
            <person name="Hubbard S.S."/>
            <person name="Banfield J.F."/>
        </authorList>
    </citation>
    <scope>NUCLEOTIDE SEQUENCE [LARGE SCALE GENOMIC DNA]</scope>
</reference>
<keyword evidence="1" id="KW-0472">Membrane</keyword>
<feature type="transmembrane region" description="Helical" evidence="1">
    <location>
        <begin position="103"/>
        <end position="120"/>
    </location>
</feature>